<sequence length="170" mass="17411">MKFIYASLLCAVVSAAPVAEVKRQTTGGAAAEGLSKALKATTDSFRILTDGLGALGGGLGGSKRDETPEAPQAGDVTVRLDQPALDLSIGEGSGLVGKRQQGLGSVSTLAQTVSHAVLNGLAGGVLKRDGKQDPSKRQLDTSLPNKVLDDLNSGKLMEDLPKVPNVHIEA</sequence>
<dbReference type="EMBL" id="AZNF01000002">
    <property type="protein sequence ID" value="KID69584.1"/>
    <property type="molecule type" value="Genomic_DNA"/>
</dbReference>
<keyword evidence="3" id="KW-1185">Reference proteome</keyword>
<feature type="signal peptide" evidence="1">
    <location>
        <begin position="1"/>
        <end position="15"/>
    </location>
</feature>
<evidence type="ECO:0008006" key="4">
    <source>
        <dbReference type="Google" id="ProtNLM"/>
    </source>
</evidence>
<dbReference type="Proteomes" id="UP000031186">
    <property type="component" value="Unassembled WGS sequence"/>
</dbReference>
<evidence type="ECO:0000313" key="2">
    <source>
        <dbReference type="EMBL" id="KID69584.1"/>
    </source>
</evidence>
<name>A0A0B4GN00_METAF</name>
<keyword evidence="1" id="KW-0732">Signal</keyword>
<feature type="chain" id="PRO_5012429744" description="Cell wall protein" evidence="1">
    <location>
        <begin position="16"/>
        <end position="170"/>
    </location>
</feature>
<evidence type="ECO:0000256" key="1">
    <source>
        <dbReference type="SAM" id="SignalP"/>
    </source>
</evidence>
<dbReference type="HOGENOM" id="CLU_1547971_0_0_1"/>
<protein>
    <recommendedName>
        <fullName evidence="4">Cell wall protein</fullName>
    </recommendedName>
</protein>
<dbReference type="VEuPathDB" id="FungiDB:MAN_02098"/>
<reference evidence="2 3" key="1">
    <citation type="journal article" date="2014" name="Proc. Natl. Acad. Sci. U.S.A.">
        <title>Trajectory and genomic determinants of fungal-pathogen speciation and host adaptation.</title>
        <authorList>
            <person name="Hu X."/>
            <person name="Xiao G."/>
            <person name="Zheng P."/>
            <person name="Shang Y."/>
            <person name="Su Y."/>
            <person name="Zhang X."/>
            <person name="Liu X."/>
            <person name="Zhan S."/>
            <person name="St Leger R.J."/>
            <person name="Wang C."/>
        </authorList>
    </citation>
    <scope>NUCLEOTIDE SEQUENCE [LARGE SCALE GENOMIC DNA]</scope>
    <source>
        <strain evidence="2 3">ARSEF 549</strain>
    </source>
</reference>
<accession>A0A0B4GN00</accession>
<feature type="non-terminal residue" evidence="2">
    <location>
        <position position="1"/>
    </location>
</feature>
<dbReference type="OrthoDB" id="4940174at2759"/>
<gene>
    <name evidence="2" type="ORF">MAN_02098</name>
</gene>
<comment type="caution">
    <text evidence="2">The sequence shown here is derived from an EMBL/GenBank/DDBJ whole genome shotgun (WGS) entry which is preliminary data.</text>
</comment>
<dbReference type="AlphaFoldDB" id="A0A0B4GN00"/>
<proteinExistence type="predicted"/>
<organism evidence="2 3">
    <name type="scientific">Metarhizium anisopliae (strain ARSEF 549)</name>
    <dbReference type="NCBI Taxonomy" id="3151832"/>
    <lineage>
        <taxon>Eukaryota</taxon>
        <taxon>Fungi</taxon>
        <taxon>Dikarya</taxon>
        <taxon>Ascomycota</taxon>
        <taxon>Pezizomycotina</taxon>
        <taxon>Sordariomycetes</taxon>
        <taxon>Hypocreomycetidae</taxon>
        <taxon>Hypocreales</taxon>
        <taxon>Clavicipitaceae</taxon>
        <taxon>Metarhizium</taxon>
    </lineage>
</organism>
<evidence type="ECO:0000313" key="3">
    <source>
        <dbReference type="Proteomes" id="UP000031186"/>
    </source>
</evidence>